<evidence type="ECO:0000313" key="4">
    <source>
        <dbReference type="EMBL" id="SNQ50495.1"/>
    </source>
</evidence>
<feature type="chain" id="PRO_5014119882" evidence="2">
    <location>
        <begin position="29"/>
        <end position="413"/>
    </location>
</feature>
<feature type="signal peptide" evidence="2">
    <location>
        <begin position="1"/>
        <end position="28"/>
    </location>
</feature>
<dbReference type="RefSeq" id="WP_101833823.1">
    <property type="nucleotide sequence ID" value="NZ_FZMO01000412.1"/>
</dbReference>
<sequence>MFRRRRLGPGTLALAAAGILALPTAAAAATAATTPPDTATGPHRLAAASGTEWSWGYNGLGALGNGTTTNSAVPVRVSGLTGLDRVVGVAAGRYSGYAVRADGTPWSWGYNAYGQLGDGTTMNRTLPVRISGLTQVSALAGGSVNGYALRQNGTVWAWGYNTYGQLGNGTTTTSSRVPVQVGGLDRIIAIASGGQTGYALRGDGTVWAWGYNDEGQLGDGTTTDSSVPVQVAGLSGIRAIAGGQENGYALGWDGMVRAWGENDHGQLGNDTTTASSTPVVVPGLTQVTAIAASSEGNTGYALRRDATLWAWGLGNTGQLGNGDDESSLVPVQVNGGTGLVGVTAISAGSFSGYALRWDGTAWAWGSNYYGQLGNGTTMPPYSLSPVQVSGTVKAEAIAGGGFSGYSLLGTWGS</sequence>
<reference evidence="4 5" key="1">
    <citation type="submission" date="2017-06" db="EMBL/GenBank/DDBJ databases">
        <authorList>
            <person name="Kim H.J."/>
            <person name="Triplett B.A."/>
        </authorList>
    </citation>
    <scope>NUCLEOTIDE SEQUENCE [LARGE SCALE GENOMIC DNA]</scope>
    <source>
        <strain evidence="4">FRACA_ARgP5</strain>
    </source>
</reference>
<organism evidence="4 5">
    <name type="scientific">Frankia canadensis</name>
    <dbReference type="NCBI Taxonomy" id="1836972"/>
    <lineage>
        <taxon>Bacteria</taxon>
        <taxon>Bacillati</taxon>
        <taxon>Actinomycetota</taxon>
        <taxon>Actinomycetes</taxon>
        <taxon>Frankiales</taxon>
        <taxon>Frankiaceae</taxon>
        <taxon>Frankia</taxon>
    </lineage>
</organism>
<dbReference type="PANTHER" id="PTHR22872:SF2">
    <property type="entry name" value="INHIBITOR OF BRUTON TYROSINE KINASE"/>
    <property type="match status" value="1"/>
</dbReference>
<dbReference type="InterPro" id="IPR051625">
    <property type="entry name" value="Signaling_Regulatory_Domain"/>
</dbReference>
<feature type="domain" description="RCC1-like" evidence="3">
    <location>
        <begin position="46"/>
        <end position="334"/>
    </location>
</feature>
<keyword evidence="1" id="KW-0677">Repeat</keyword>
<evidence type="ECO:0000256" key="1">
    <source>
        <dbReference type="ARBA" id="ARBA00022737"/>
    </source>
</evidence>
<gene>
    <name evidence="4" type="ORF">FRACA_470043</name>
</gene>
<dbReference type="Gene3D" id="2.130.10.30">
    <property type="entry name" value="Regulator of chromosome condensation 1/beta-lactamase-inhibitor protein II"/>
    <property type="match status" value="2"/>
</dbReference>
<keyword evidence="2" id="KW-0732">Signal</keyword>
<dbReference type="PANTHER" id="PTHR22872">
    <property type="entry name" value="BTK-BINDING PROTEIN-RELATED"/>
    <property type="match status" value="1"/>
</dbReference>
<dbReference type="Proteomes" id="UP000234331">
    <property type="component" value="Unassembled WGS sequence"/>
</dbReference>
<evidence type="ECO:0000313" key="5">
    <source>
        <dbReference type="Proteomes" id="UP000234331"/>
    </source>
</evidence>
<dbReference type="InterPro" id="IPR009091">
    <property type="entry name" value="RCC1/BLIP-II"/>
</dbReference>
<protein>
    <submittedName>
        <fullName evidence="4">RCC1 domain-containing protein, alpha-tubulin suppressor</fullName>
    </submittedName>
</protein>
<evidence type="ECO:0000259" key="3">
    <source>
        <dbReference type="Pfam" id="PF25390"/>
    </source>
</evidence>
<dbReference type="PRINTS" id="PR00633">
    <property type="entry name" value="RCCNDNSATION"/>
</dbReference>
<dbReference type="Pfam" id="PF00415">
    <property type="entry name" value="RCC1"/>
    <property type="match status" value="1"/>
</dbReference>
<dbReference type="AlphaFoldDB" id="A0A2I2KXV6"/>
<dbReference type="EMBL" id="FZMO01000412">
    <property type="protein sequence ID" value="SNQ50495.1"/>
    <property type="molecule type" value="Genomic_DNA"/>
</dbReference>
<evidence type="ECO:0000256" key="2">
    <source>
        <dbReference type="SAM" id="SignalP"/>
    </source>
</evidence>
<dbReference type="InterPro" id="IPR058923">
    <property type="entry name" value="RCC1-like_dom"/>
</dbReference>
<dbReference type="InterPro" id="IPR000408">
    <property type="entry name" value="Reg_chr_condens"/>
</dbReference>
<proteinExistence type="predicted"/>
<keyword evidence="5" id="KW-1185">Reference proteome</keyword>
<dbReference type="SUPFAM" id="SSF50985">
    <property type="entry name" value="RCC1/BLIP-II"/>
    <property type="match status" value="1"/>
</dbReference>
<name>A0A2I2KXV6_9ACTN</name>
<dbReference type="OrthoDB" id="9796385at2"/>
<accession>A0A2I2KXV6</accession>
<dbReference type="PROSITE" id="PS50012">
    <property type="entry name" value="RCC1_3"/>
    <property type="match status" value="7"/>
</dbReference>
<dbReference type="Pfam" id="PF25390">
    <property type="entry name" value="WD40_RLD"/>
    <property type="match status" value="1"/>
</dbReference>